<dbReference type="EMBL" id="HBGZ01000759">
    <property type="protein sequence ID" value="CAD9571147.1"/>
    <property type="molecule type" value="Transcribed_RNA"/>
</dbReference>
<protein>
    <submittedName>
        <fullName evidence="2">Uncharacterized protein</fullName>
    </submittedName>
</protein>
<name>A0A7S2KCT8_9STRA</name>
<evidence type="ECO:0000313" key="2">
    <source>
        <dbReference type="EMBL" id="CAD9571147.1"/>
    </source>
</evidence>
<feature type="compositionally biased region" description="Low complexity" evidence="1">
    <location>
        <begin position="1"/>
        <end position="14"/>
    </location>
</feature>
<organism evidence="2">
    <name type="scientific">Skeletonema marinoi</name>
    <dbReference type="NCBI Taxonomy" id="267567"/>
    <lineage>
        <taxon>Eukaryota</taxon>
        <taxon>Sar</taxon>
        <taxon>Stramenopiles</taxon>
        <taxon>Ochrophyta</taxon>
        <taxon>Bacillariophyta</taxon>
        <taxon>Coscinodiscophyceae</taxon>
        <taxon>Thalassiosirophycidae</taxon>
        <taxon>Thalassiosirales</taxon>
        <taxon>Skeletonemataceae</taxon>
        <taxon>Skeletonema</taxon>
        <taxon>Skeletonema marinoi-dohrnii complex</taxon>
    </lineage>
</organism>
<feature type="region of interest" description="Disordered" evidence="1">
    <location>
        <begin position="1"/>
        <end position="37"/>
    </location>
</feature>
<dbReference type="AlphaFoldDB" id="A0A7S2KCT8"/>
<gene>
    <name evidence="2" type="ORF">SMAR0320_LOCUS578</name>
</gene>
<reference evidence="2" key="1">
    <citation type="submission" date="2021-01" db="EMBL/GenBank/DDBJ databases">
        <authorList>
            <person name="Corre E."/>
            <person name="Pelletier E."/>
            <person name="Niang G."/>
            <person name="Scheremetjew M."/>
            <person name="Finn R."/>
            <person name="Kale V."/>
            <person name="Holt S."/>
            <person name="Cochrane G."/>
            <person name="Meng A."/>
            <person name="Brown T."/>
            <person name="Cohen L."/>
        </authorList>
    </citation>
    <scope>NUCLEOTIDE SEQUENCE</scope>
    <source>
        <strain evidence="2">SM1012Den-03</strain>
    </source>
</reference>
<sequence length="175" mass="19782">MKTAASTASLLANNNKRKAVPKEKKRKGDEAGPKAPFNITAKVTREQFSASEKTRIRETPTKKLRVDRTSFLPGRADTYPISTPRRIIEETPAKSRRVVISETPQQQPRFRRQQLDLSNATSRQQEKRVRNRHHTNNNINNDGLSPMIQYGGLSPMPQKKNVVAEAAKAAARKRK</sequence>
<accession>A0A7S2KCT8</accession>
<proteinExistence type="predicted"/>
<evidence type="ECO:0000256" key="1">
    <source>
        <dbReference type="SAM" id="MobiDB-lite"/>
    </source>
</evidence>
<feature type="compositionally biased region" description="Basic and acidic residues" evidence="1">
    <location>
        <begin position="20"/>
        <end position="32"/>
    </location>
</feature>
<feature type="region of interest" description="Disordered" evidence="1">
    <location>
        <begin position="98"/>
        <end position="156"/>
    </location>
</feature>